<dbReference type="Proteomes" id="UP001649381">
    <property type="component" value="Unassembled WGS sequence"/>
</dbReference>
<protein>
    <submittedName>
        <fullName evidence="1">VanW family protein</fullName>
    </submittedName>
</protein>
<accession>A0ABS9GY81</accession>
<evidence type="ECO:0000313" key="1">
    <source>
        <dbReference type="EMBL" id="MCF6137689.1"/>
    </source>
</evidence>
<proteinExistence type="predicted"/>
<dbReference type="PANTHER" id="PTHR35788:SF1">
    <property type="entry name" value="EXPORTED PROTEIN"/>
    <property type="match status" value="1"/>
</dbReference>
<keyword evidence="2" id="KW-1185">Reference proteome</keyword>
<dbReference type="Pfam" id="PF04294">
    <property type="entry name" value="VanW"/>
    <property type="match status" value="1"/>
</dbReference>
<sequence length="309" mass="35232">MWMAGVLLVAQVADHSDSLTIKQQDETITVVDREDFSLEIPSTRLLEEAKFNQFIEKMDQKVYRRPINARIDDQGNIVPGKVGSRLNRQMFRRQFYTYFFGEGSLEIKVPEMDLYPKVDSELIANIRIQQIGQYVTYFNSKNESRSNNISLAAEAIDNYVIFPGETFSFNKVVGKRTEKDGYMRAPIIVKGELSEGIGGGICQVSSTLFNAVDKAGLKIVERYSHSKHVPYVPPGRDATVSWYGPDLRFQNRYNQPILIRAKRYGGSMVVKLYSSDVINYEPRKVPKASTNLPEEIKLDQEINNPRQGE</sequence>
<organism evidence="1 2">
    <name type="scientific">Pseudalkalibacillus berkeleyi</name>
    <dbReference type="NCBI Taxonomy" id="1069813"/>
    <lineage>
        <taxon>Bacteria</taxon>
        <taxon>Bacillati</taxon>
        <taxon>Bacillota</taxon>
        <taxon>Bacilli</taxon>
        <taxon>Bacillales</taxon>
        <taxon>Fictibacillaceae</taxon>
        <taxon>Pseudalkalibacillus</taxon>
    </lineage>
</organism>
<dbReference type="InterPro" id="IPR052913">
    <property type="entry name" value="Glycopeptide_resist_protein"/>
</dbReference>
<dbReference type="InterPro" id="IPR007391">
    <property type="entry name" value="Vancomycin_resist_VanW"/>
</dbReference>
<name>A0ABS9GY81_9BACL</name>
<comment type="caution">
    <text evidence="1">The sequence shown here is derived from an EMBL/GenBank/DDBJ whole genome shotgun (WGS) entry which is preliminary data.</text>
</comment>
<gene>
    <name evidence="1" type="ORF">L2716_08095</name>
</gene>
<dbReference type="RefSeq" id="WP_236337831.1">
    <property type="nucleotide sequence ID" value="NZ_JAKIJS010000001.1"/>
</dbReference>
<dbReference type="PANTHER" id="PTHR35788">
    <property type="entry name" value="EXPORTED PROTEIN-RELATED"/>
    <property type="match status" value="1"/>
</dbReference>
<evidence type="ECO:0000313" key="2">
    <source>
        <dbReference type="Proteomes" id="UP001649381"/>
    </source>
</evidence>
<reference evidence="1 2" key="1">
    <citation type="submission" date="2022-01" db="EMBL/GenBank/DDBJ databases">
        <title>Alkalihalobacillus sp. EGI L200015, a novel bacterium isolated from a salt lake sediment.</title>
        <authorList>
            <person name="Gao L."/>
            <person name="Fang B.-Z."/>
            <person name="Li W.-J."/>
        </authorList>
    </citation>
    <scope>NUCLEOTIDE SEQUENCE [LARGE SCALE GENOMIC DNA]</scope>
    <source>
        <strain evidence="1 2">KCTC 12718</strain>
    </source>
</reference>
<dbReference type="EMBL" id="JAKIJS010000001">
    <property type="protein sequence ID" value="MCF6137689.1"/>
    <property type="molecule type" value="Genomic_DNA"/>
</dbReference>